<dbReference type="AlphaFoldDB" id="A0A8H3FWP7"/>
<comment type="caution">
    <text evidence="2">The sequence shown here is derived from an EMBL/GenBank/DDBJ whole genome shotgun (WGS) entry which is preliminary data.</text>
</comment>
<reference evidence="2" key="1">
    <citation type="submission" date="2021-03" db="EMBL/GenBank/DDBJ databases">
        <authorList>
            <person name="Tagirdzhanova G."/>
        </authorList>
    </citation>
    <scope>NUCLEOTIDE SEQUENCE</scope>
</reference>
<organism evidence="2 3">
    <name type="scientific">Alectoria fallacina</name>
    <dbReference type="NCBI Taxonomy" id="1903189"/>
    <lineage>
        <taxon>Eukaryota</taxon>
        <taxon>Fungi</taxon>
        <taxon>Dikarya</taxon>
        <taxon>Ascomycota</taxon>
        <taxon>Pezizomycotina</taxon>
        <taxon>Lecanoromycetes</taxon>
        <taxon>OSLEUM clade</taxon>
        <taxon>Lecanoromycetidae</taxon>
        <taxon>Lecanorales</taxon>
        <taxon>Lecanorineae</taxon>
        <taxon>Parmeliaceae</taxon>
        <taxon>Alectoria</taxon>
    </lineage>
</organism>
<keyword evidence="3" id="KW-1185">Reference proteome</keyword>
<feature type="compositionally biased region" description="Low complexity" evidence="1">
    <location>
        <begin position="7"/>
        <end position="36"/>
    </location>
</feature>
<evidence type="ECO:0000256" key="1">
    <source>
        <dbReference type="SAM" id="MobiDB-lite"/>
    </source>
</evidence>
<dbReference type="OrthoDB" id="5411773at2759"/>
<evidence type="ECO:0000313" key="3">
    <source>
        <dbReference type="Proteomes" id="UP000664203"/>
    </source>
</evidence>
<feature type="region of interest" description="Disordered" evidence="1">
    <location>
        <begin position="311"/>
        <end position="347"/>
    </location>
</feature>
<feature type="region of interest" description="Disordered" evidence="1">
    <location>
        <begin position="149"/>
        <end position="170"/>
    </location>
</feature>
<dbReference type="Proteomes" id="UP000664203">
    <property type="component" value="Unassembled WGS sequence"/>
</dbReference>
<feature type="compositionally biased region" description="Acidic residues" evidence="1">
    <location>
        <begin position="311"/>
        <end position="329"/>
    </location>
</feature>
<sequence length="541" mass="59780">MKREKLPPTSSLTLPSSSPSAKELDSSPTTSSSSSHLPSYRAVKALPYELREHCMIYFEEGLYSQALSLLTSLLTSGSASYNPLPAFIPPPQYIALIATLTVHPTLTTRAKNLDQIQAANLALSYLRLVLRHAGPVHSSLNEAFTFTSLSPSSRRGGSGRRGTTGEGVNPIADDNESIDTVLANMGSLWARAEEFWQVVGWCFKCSILHKRRWERWNAWLTYMLDVLEADWDARGHGEGDETREKSLIMKYINSGVTTAGRQRKILRAIFADGRTKSVAEFSEIWQNETKELKKDTDVKKAEKKIDIEANDYGDYMQDEDDEDLEDSPDDLSSSPEQISQSRDSIPNVADDLGGMDSIKLRLRLLSLLSKVSAVLPDEFTDLNTLYDNFLEHIRPLPIPLFFLIISPSTLRVFTPAAASSLAQYILRSLIAASAPLPLNDNISQDILDHSYLPYAANTSSIVDNTKVSLCVETLLRLLDYHVGLAWTPDLQAAAEAGIKARTAKAKQTRTKRGIDGDGNCDGTWLAASAERIRTVVGMARP</sequence>
<gene>
    <name evidence="2" type="ORF">ALECFALPRED_005270</name>
</gene>
<name>A0A8H3FWP7_9LECA</name>
<proteinExistence type="predicted"/>
<protein>
    <submittedName>
        <fullName evidence="2">Uncharacterized protein</fullName>
    </submittedName>
</protein>
<evidence type="ECO:0000313" key="2">
    <source>
        <dbReference type="EMBL" id="CAF9932328.1"/>
    </source>
</evidence>
<dbReference type="EMBL" id="CAJPDR010000325">
    <property type="protein sequence ID" value="CAF9932328.1"/>
    <property type="molecule type" value="Genomic_DNA"/>
</dbReference>
<accession>A0A8H3FWP7</accession>
<feature type="region of interest" description="Disordered" evidence="1">
    <location>
        <begin position="1"/>
        <end position="36"/>
    </location>
</feature>